<sequence>MNSFLRHIQNEDGFVLVVALFVLILLTIMGISATNTSVIDIQISQNDKAYKIAFYNADSGIYATPKLISRTIDEGEELTAGSDLGSFTYSTRSDSSSFFRQVMGFDAWDSGMMDVGFTLGGNNVTVDVNRTGQQIMVGGGAEFAGGAEGIGVGSSGGVMLLYDMDSFGSGPYNARSNLGAIYRKVTGMQGGL</sequence>
<evidence type="ECO:0000259" key="2">
    <source>
        <dbReference type="Pfam" id="PF14341"/>
    </source>
</evidence>
<dbReference type="InterPro" id="IPR025746">
    <property type="entry name" value="PilX_N_dom"/>
</dbReference>
<evidence type="ECO:0000313" key="3">
    <source>
        <dbReference type="EMBL" id="MBC8432831.1"/>
    </source>
</evidence>
<dbReference type="EMBL" id="JACNIG010000247">
    <property type="protein sequence ID" value="MBC8432831.1"/>
    <property type="molecule type" value="Genomic_DNA"/>
</dbReference>
<accession>A0A8J6TMR5</accession>
<dbReference type="AlphaFoldDB" id="A0A8J6TMR5"/>
<proteinExistence type="predicted"/>
<feature type="transmembrane region" description="Helical" evidence="1">
    <location>
        <begin position="12"/>
        <end position="33"/>
    </location>
</feature>
<reference evidence="3 4" key="1">
    <citation type="submission" date="2020-08" db="EMBL/GenBank/DDBJ databases">
        <title>Bridging the membrane lipid divide: bacteria of the FCB group superphylum have the potential to synthesize archaeal ether lipids.</title>
        <authorList>
            <person name="Villanueva L."/>
            <person name="Von Meijenfeldt F.A.B."/>
            <person name="Westbye A.B."/>
            <person name="Yadav S."/>
            <person name="Hopmans E.C."/>
            <person name="Dutilh B.E."/>
            <person name="Sinninghe Damste J.S."/>
        </authorList>
    </citation>
    <scope>NUCLEOTIDE SEQUENCE [LARGE SCALE GENOMIC DNA]</scope>
    <source>
        <strain evidence="3">NIOZ-UU17</strain>
    </source>
</reference>
<organism evidence="3 4">
    <name type="scientific">Candidatus Desulfatibia vada</name>
    <dbReference type="NCBI Taxonomy" id="2841696"/>
    <lineage>
        <taxon>Bacteria</taxon>
        <taxon>Pseudomonadati</taxon>
        <taxon>Thermodesulfobacteriota</taxon>
        <taxon>Desulfobacteria</taxon>
        <taxon>Desulfobacterales</taxon>
        <taxon>Desulfobacterales incertae sedis</taxon>
        <taxon>Candidatus Desulfatibia</taxon>
    </lineage>
</organism>
<feature type="domain" description="Type 4 fimbrial biogenesis protein PilX N-terminal" evidence="2">
    <location>
        <begin position="13"/>
        <end position="61"/>
    </location>
</feature>
<evidence type="ECO:0000256" key="1">
    <source>
        <dbReference type="SAM" id="Phobius"/>
    </source>
</evidence>
<protein>
    <submittedName>
        <fullName evidence="3">Pilus assembly PilX N-terminal domain-containing protein</fullName>
    </submittedName>
</protein>
<keyword evidence="1" id="KW-0472">Membrane</keyword>
<keyword evidence="1" id="KW-0812">Transmembrane</keyword>
<name>A0A8J6TMR5_9BACT</name>
<dbReference type="Pfam" id="PF14341">
    <property type="entry name" value="PilX_N"/>
    <property type="match status" value="1"/>
</dbReference>
<keyword evidence="1" id="KW-1133">Transmembrane helix</keyword>
<comment type="caution">
    <text evidence="3">The sequence shown here is derived from an EMBL/GenBank/DDBJ whole genome shotgun (WGS) entry which is preliminary data.</text>
</comment>
<gene>
    <name evidence="3" type="ORF">H8D96_13045</name>
</gene>
<dbReference type="Proteomes" id="UP000605201">
    <property type="component" value="Unassembled WGS sequence"/>
</dbReference>
<evidence type="ECO:0000313" key="4">
    <source>
        <dbReference type="Proteomes" id="UP000605201"/>
    </source>
</evidence>